<evidence type="ECO:0000313" key="1">
    <source>
        <dbReference type="EMBL" id="GAJ10633.1"/>
    </source>
</evidence>
<name>X1TZ95_9ZZZZ</name>
<gene>
    <name evidence="1" type="ORF">S12H4_41958</name>
</gene>
<sequence length="39" mass="4706">MMYQRNYQKEECIAETEEIAYGTENLDLTIEHQVKRRDG</sequence>
<comment type="caution">
    <text evidence="1">The sequence shown here is derived from an EMBL/GenBank/DDBJ whole genome shotgun (WGS) entry which is preliminary data.</text>
</comment>
<organism evidence="1">
    <name type="scientific">marine sediment metagenome</name>
    <dbReference type="NCBI Taxonomy" id="412755"/>
    <lineage>
        <taxon>unclassified sequences</taxon>
        <taxon>metagenomes</taxon>
        <taxon>ecological metagenomes</taxon>
    </lineage>
</organism>
<proteinExistence type="predicted"/>
<accession>X1TZ95</accession>
<protein>
    <submittedName>
        <fullName evidence="1">Uncharacterized protein</fullName>
    </submittedName>
</protein>
<dbReference type="EMBL" id="BARW01025626">
    <property type="protein sequence ID" value="GAJ10633.1"/>
    <property type="molecule type" value="Genomic_DNA"/>
</dbReference>
<dbReference type="AlphaFoldDB" id="X1TZ95"/>
<reference evidence="1" key="1">
    <citation type="journal article" date="2014" name="Front. Microbiol.">
        <title>High frequency of phylogenetically diverse reductive dehalogenase-homologous genes in deep subseafloor sedimentary metagenomes.</title>
        <authorList>
            <person name="Kawai M."/>
            <person name="Futagami T."/>
            <person name="Toyoda A."/>
            <person name="Takaki Y."/>
            <person name="Nishi S."/>
            <person name="Hori S."/>
            <person name="Arai W."/>
            <person name="Tsubouchi T."/>
            <person name="Morono Y."/>
            <person name="Uchiyama I."/>
            <person name="Ito T."/>
            <person name="Fujiyama A."/>
            <person name="Inagaki F."/>
            <person name="Takami H."/>
        </authorList>
    </citation>
    <scope>NUCLEOTIDE SEQUENCE</scope>
    <source>
        <strain evidence="1">Expedition CK06-06</strain>
    </source>
</reference>